<feature type="signal peptide" evidence="1">
    <location>
        <begin position="1"/>
        <end position="21"/>
    </location>
</feature>
<proteinExistence type="predicted"/>
<keyword evidence="2" id="KW-1185">Reference proteome</keyword>
<keyword evidence="1" id="KW-0732">Signal</keyword>
<feature type="chain" id="PRO_5009311841" evidence="1">
    <location>
        <begin position="22"/>
        <end position="95"/>
    </location>
</feature>
<dbReference type="WBParaSite" id="L893_g13886.t1">
    <property type="protein sequence ID" value="L893_g13886.t1"/>
    <property type="gene ID" value="L893_g13886"/>
</dbReference>
<accession>A0A1I7Y8P7</accession>
<evidence type="ECO:0000256" key="1">
    <source>
        <dbReference type="SAM" id="SignalP"/>
    </source>
</evidence>
<dbReference type="AlphaFoldDB" id="A0A1I7Y8P7"/>
<dbReference type="Proteomes" id="UP000095287">
    <property type="component" value="Unplaced"/>
</dbReference>
<reference evidence="3" key="1">
    <citation type="submission" date="2016-11" db="UniProtKB">
        <authorList>
            <consortium name="WormBaseParasite"/>
        </authorList>
    </citation>
    <scope>IDENTIFICATION</scope>
</reference>
<evidence type="ECO:0000313" key="2">
    <source>
        <dbReference type="Proteomes" id="UP000095287"/>
    </source>
</evidence>
<name>A0A1I7Y8P7_9BILA</name>
<evidence type="ECO:0000313" key="3">
    <source>
        <dbReference type="WBParaSite" id="L893_g13886.t1"/>
    </source>
</evidence>
<organism evidence="2 3">
    <name type="scientific">Steinernema glaseri</name>
    <dbReference type="NCBI Taxonomy" id="37863"/>
    <lineage>
        <taxon>Eukaryota</taxon>
        <taxon>Metazoa</taxon>
        <taxon>Ecdysozoa</taxon>
        <taxon>Nematoda</taxon>
        <taxon>Chromadorea</taxon>
        <taxon>Rhabditida</taxon>
        <taxon>Tylenchina</taxon>
        <taxon>Panagrolaimomorpha</taxon>
        <taxon>Strongyloidoidea</taxon>
        <taxon>Steinernematidae</taxon>
        <taxon>Steinernema</taxon>
    </lineage>
</organism>
<protein>
    <submittedName>
        <fullName evidence="3">Secreted protein</fullName>
    </submittedName>
</protein>
<sequence>MIVLSLDSLIVLLMICEEVAEEDAKRDDICLLRASKRQFPCFSFLRADKEGHGTDRVVYALQVVVPGKASTICGRRVPMKAAGLRWTFKKARSDN</sequence>